<name>G7W7R6_DESOD</name>
<feature type="region of interest" description="Disordered" evidence="1">
    <location>
        <begin position="23"/>
        <end position="42"/>
    </location>
</feature>
<dbReference type="PATRIC" id="fig|768706.3.peg.390"/>
<evidence type="ECO:0000256" key="2">
    <source>
        <dbReference type="SAM" id="SignalP"/>
    </source>
</evidence>
<accession>G7W7R6</accession>
<feature type="signal peptide" evidence="2">
    <location>
        <begin position="1"/>
        <end position="21"/>
    </location>
</feature>
<proteinExistence type="predicted"/>
<feature type="chain" id="PRO_5039293945" description="Lipoprotein" evidence="2">
    <location>
        <begin position="22"/>
        <end position="260"/>
    </location>
</feature>
<reference evidence="3 4" key="2">
    <citation type="journal article" date="2012" name="J. Bacteriol.">
        <title>Complete genome sequences of Desulfosporosinus orientis DSM765T, Desulfosporosinus youngiae DSM17734T, Desulfosporosinus meridiei DSM13257T, and Desulfosporosinus acidiphilus DSM22704T.</title>
        <authorList>
            <person name="Pester M."/>
            <person name="Brambilla E."/>
            <person name="Alazard D."/>
            <person name="Rattei T."/>
            <person name="Weinmaier T."/>
            <person name="Han J."/>
            <person name="Lucas S."/>
            <person name="Lapidus A."/>
            <person name="Cheng J.F."/>
            <person name="Goodwin L."/>
            <person name="Pitluck S."/>
            <person name="Peters L."/>
            <person name="Ovchinnikova G."/>
            <person name="Teshima H."/>
            <person name="Detter J.C."/>
            <person name="Han C.S."/>
            <person name="Tapia R."/>
            <person name="Land M.L."/>
            <person name="Hauser L."/>
            <person name="Kyrpides N.C."/>
            <person name="Ivanova N.N."/>
            <person name="Pagani I."/>
            <person name="Huntmann M."/>
            <person name="Wei C.L."/>
            <person name="Davenport K.W."/>
            <person name="Daligault H."/>
            <person name="Chain P.S."/>
            <person name="Chen A."/>
            <person name="Mavromatis K."/>
            <person name="Markowitz V."/>
            <person name="Szeto E."/>
            <person name="Mikhailova N."/>
            <person name="Pati A."/>
            <person name="Wagner M."/>
            <person name="Woyke T."/>
            <person name="Ollivier B."/>
            <person name="Klenk H.P."/>
            <person name="Spring S."/>
            <person name="Loy A."/>
        </authorList>
    </citation>
    <scope>NUCLEOTIDE SEQUENCE [LARGE SCALE GENOMIC DNA]</scope>
    <source>
        <strain evidence="4">ATCC 19365 / DSM 765 / NCIMB 8382 / VKM B-1628</strain>
    </source>
</reference>
<evidence type="ECO:0000313" key="4">
    <source>
        <dbReference type="Proteomes" id="UP000006346"/>
    </source>
</evidence>
<evidence type="ECO:0000256" key="1">
    <source>
        <dbReference type="SAM" id="MobiDB-lite"/>
    </source>
</evidence>
<sequence>MNKKIAIGICVIVLLFVTACGKSTGTSSGTQPQKSSAETLKSNADQVEETFNDFKGNQPAKMSGSSDNEFKLAMPEGGYKIVMKTKDLSKGLKGLDLVSASSNIGVPLFISASAGKSEEDWYVCERVEHMNSSDDTLFKVQASGPYVIEVYKLPLASGNVALPLSMNGKGTRALGPFTASTPLKIKLKTSDSKNAGFMVNLMDASSGKQSASVYTNIDMDTQKLINQTDVSKELTLTGSGSYFLMIEANGGCEWETVISN</sequence>
<dbReference type="AlphaFoldDB" id="G7W7R6"/>
<organism evidence="3 4">
    <name type="scientific">Desulfosporosinus orientis (strain ATCC 19365 / DSM 765 / NCIMB 8382 / VKM B-1628 / Singapore I)</name>
    <name type="common">Desulfotomaculum orientis</name>
    <dbReference type="NCBI Taxonomy" id="768706"/>
    <lineage>
        <taxon>Bacteria</taxon>
        <taxon>Bacillati</taxon>
        <taxon>Bacillota</taxon>
        <taxon>Clostridia</taxon>
        <taxon>Eubacteriales</taxon>
        <taxon>Desulfitobacteriaceae</taxon>
        <taxon>Desulfosporosinus</taxon>
    </lineage>
</organism>
<dbReference type="STRING" id="768706.Desor_0427"/>
<dbReference type="PROSITE" id="PS51257">
    <property type="entry name" value="PROKAR_LIPOPROTEIN"/>
    <property type="match status" value="1"/>
</dbReference>
<evidence type="ECO:0008006" key="5">
    <source>
        <dbReference type="Google" id="ProtNLM"/>
    </source>
</evidence>
<keyword evidence="2" id="KW-0732">Signal</keyword>
<dbReference type="RefSeq" id="WP_014182957.1">
    <property type="nucleotide sequence ID" value="NC_016584.1"/>
</dbReference>
<dbReference type="HOGENOM" id="CLU_1068445_0_0_9"/>
<evidence type="ECO:0000313" key="3">
    <source>
        <dbReference type="EMBL" id="AET66131.1"/>
    </source>
</evidence>
<dbReference type="OrthoDB" id="2189886at2"/>
<dbReference type="Proteomes" id="UP000006346">
    <property type="component" value="Chromosome"/>
</dbReference>
<dbReference type="EMBL" id="CP003108">
    <property type="protein sequence ID" value="AET66131.1"/>
    <property type="molecule type" value="Genomic_DNA"/>
</dbReference>
<gene>
    <name evidence="3" type="ordered locus">Desor_0427</name>
</gene>
<reference evidence="4" key="1">
    <citation type="submission" date="2011-11" db="EMBL/GenBank/DDBJ databases">
        <title>Complete sequence of Desulfosporosinus orientis DSM 765.</title>
        <authorList>
            <person name="Lucas S."/>
            <person name="Han J."/>
            <person name="Lapidus A."/>
            <person name="Cheng J.-F."/>
            <person name="Goodwin L."/>
            <person name="Pitluck S."/>
            <person name="Peters L."/>
            <person name="Ovchinnikova G."/>
            <person name="Teshima H."/>
            <person name="Detter J.C."/>
            <person name="Han C."/>
            <person name="Tapia R."/>
            <person name="Land M."/>
            <person name="Hauser L."/>
            <person name="Kyrpides N."/>
            <person name="Ivanova N."/>
            <person name="Pagani I."/>
            <person name="Pester M."/>
            <person name="Spring S."/>
            <person name="Ollivier B."/>
            <person name="Rattei T."/>
            <person name="Klenk H.-P."/>
            <person name="Wagner M."/>
            <person name="Loy A."/>
            <person name="Woyke T."/>
        </authorList>
    </citation>
    <scope>NUCLEOTIDE SEQUENCE [LARGE SCALE GENOMIC DNA]</scope>
    <source>
        <strain evidence="4">ATCC 19365 / DSM 765 / NCIMB 8382 / VKM B-1628</strain>
    </source>
</reference>
<dbReference type="KEGG" id="dor:Desor_0427"/>
<protein>
    <recommendedName>
        <fullName evidence="5">Lipoprotein</fullName>
    </recommendedName>
</protein>
<keyword evidence="4" id="KW-1185">Reference proteome</keyword>